<keyword evidence="4 10" id="KW-0808">Transferase</keyword>
<feature type="coiled-coil region" evidence="7">
    <location>
        <begin position="130"/>
        <end position="161"/>
    </location>
</feature>
<dbReference type="PANTHER" id="PTHR43065:SF50">
    <property type="entry name" value="HISTIDINE KINASE"/>
    <property type="match status" value="1"/>
</dbReference>
<name>A0A1J1LTH8_9CYAN</name>
<dbReference type="InterPro" id="IPR001789">
    <property type="entry name" value="Sig_transdc_resp-reg_receiver"/>
</dbReference>
<keyword evidence="5" id="KW-0902">Two-component regulatory system</keyword>
<keyword evidence="7" id="KW-0175">Coiled coil</keyword>
<protein>
    <recommendedName>
        <fullName evidence="2">histidine kinase</fullName>
        <ecNumber evidence="2">2.7.13.3</ecNumber>
    </recommendedName>
</protein>
<dbReference type="STRING" id="671072.PL921480014"/>
<evidence type="ECO:0000259" key="8">
    <source>
        <dbReference type="PROSITE" id="PS50109"/>
    </source>
</evidence>
<evidence type="ECO:0000313" key="10">
    <source>
        <dbReference type="EMBL" id="CUR35904.1"/>
    </source>
</evidence>
<dbReference type="SUPFAM" id="SSF55874">
    <property type="entry name" value="ATPase domain of HSP90 chaperone/DNA topoisomerase II/histidine kinase"/>
    <property type="match status" value="1"/>
</dbReference>
<dbReference type="EC" id="2.7.13.3" evidence="2"/>
<evidence type="ECO:0000256" key="3">
    <source>
        <dbReference type="ARBA" id="ARBA00022553"/>
    </source>
</evidence>
<dbReference type="EMBL" id="CZDF01000188">
    <property type="protein sequence ID" value="CUR35904.1"/>
    <property type="molecule type" value="Genomic_DNA"/>
</dbReference>
<feature type="domain" description="Response regulatory" evidence="9">
    <location>
        <begin position="12"/>
        <end position="128"/>
    </location>
</feature>
<dbReference type="InterPro" id="IPR004358">
    <property type="entry name" value="Sig_transdc_His_kin-like_C"/>
</dbReference>
<feature type="modified residue" description="4-aspartylphosphate" evidence="6">
    <location>
        <position position="61"/>
    </location>
</feature>
<feature type="domain" description="Histidine kinase" evidence="8">
    <location>
        <begin position="173"/>
        <end position="428"/>
    </location>
</feature>
<dbReference type="PANTHER" id="PTHR43065">
    <property type="entry name" value="SENSOR HISTIDINE KINASE"/>
    <property type="match status" value="1"/>
</dbReference>
<keyword evidence="11" id="KW-1185">Reference proteome</keyword>
<dbReference type="Pfam" id="PF00072">
    <property type="entry name" value="Response_reg"/>
    <property type="match status" value="1"/>
</dbReference>
<evidence type="ECO:0000256" key="2">
    <source>
        <dbReference type="ARBA" id="ARBA00012438"/>
    </source>
</evidence>
<evidence type="ECO:0000259" key="9">
    <source>
        <dbReference type="PROSITE" id="PS50110"/>
    </source>
</evidence>
<dbReference type="Pfam" id="PF02518">
    <property type="entry name" value="HATPase_c"/>
    <property type="match status" value="1"/>
</dbReference>
<dbReference type="RefSeq" id="WP_072717047.1">
    <property type="nucleotide sequence ID" value="NZ_LN889764.1"/>
</dbReference>
<dbReference type="InterPro" id="IPR003661">
    <property type="entry name" value="HisK_dim/P_dom"/>
</dbReference>
<dbReference type="InterPro" id="IPR036097">
    <property type="entry name" value="HisK_dim/P_sf"/>
</dbReference>
<evidence type="ECO:0000256" key="1">
    <source>
        <dbReference type="ARBA" id="ARBA00000085"/>
    </source>
</evidence>
<dbReference type="InterPro" id="IPR036890">
    <property type="entry name" value="HATPase_C_sf"/>
</dbReference>
<dbReference type="GO" id="GO:0000155">
    <property type="term" value="F:phosphorelay sensor kinase activity"/>
    <property type="evidence" value="ECO:0007669"/>
    <property type="project" value="InterPro"/>
</dbReference>
<dbReference type="OrthoDB" id="569699at2"/>
<dbReference type="SUPFAM" id="SSF52172">
    <property type="entry name" value="CheY-like"/>
    <property type="match status" value="1"/>
</dbReference>
<dbReference type="Gene3D" id="3.30.565.10">
    <property type="entry name" value="Histidine kinase-like ATPase, C-terminal domain"/>
    <property type="match status" value="1"/>
</dbReference>
<proteinExistence type="predicted"/>
<keyword evidence="4 10" id="KW-0418">Kinase</keyword>
<keyword evidence="3 6" id="KW-0597">Phosphoprotein</keyword>
<dbReference type="CDD" id="cd19920">
    <property type="entry name" value="REC_PA4781-like"/>
    <property type="match status" value="1"/>
</dbReference>
<organism evidence="10 11">
    <name type="scientific">Planktothrix tepida PCC 9214</name>
    <dbReference type="NCBI Taxonomy" id="671072"/>
    <lineage>
        <taxon>Bacteria</taxon>
        <taxon>Bacillati</taxon>
        <taxon>Cyanobacteriota</taxon>
        <taxon>Cyanophyceae</taxon>
        <taxon>Oscillatoriophycideae</taxon>
        <taxon>Oscillatoriales</taxon>
        <taxon>Microcoleaceae</taxon>
        <taxon>Planktothrix</taxon>
    </lineage>
</organism>
<dbReference type="SMART" id="SM00448">
    <property type="entry name" value="REC"/>
    <property type="match status" value="1"/>
</dbReference>
<dbReference type="PROSITE" id="PS50110">
    <property type="entry name" value="RESPONSE_REGULATORY"/>
    <property type="match status" value="1"/>
</dbReference>
<dbReference type="SUPFAM" id="SSF47384">
    <property type="entry name" value="Homodimeric domain of signal transducing histidine kinase"/>
    <property type="match status" value="1"/>
</dbReference>
<dbReference type="InterPro" id="IPR005467">
    <property type="entry name" value="His_kinase_dom"/>
</dbReference>
<dbReference type="Gene3D" id="1.10.287.130">
    <property type="match status" value="1"/>
</dbReference>
<evidence type="ECO:0000256" key="6">
    <source>
        <dbReference type="PROSITE-ProRule" id="PRU00169"/>
    </source>
</evidence>
<dbReference type="PRINTS" id="PR00344">
    <property type="entry name" value="BCTRLSENSOR"/>
</dbReference>
<dbReference type="InterPro" id="IPR003594">
    <property type="entry name" value="HATPase_dom"/>
</dbReference>
<comment type="catalytic activity">
    <reaction evidence="1">
        <text>ATP + protein L-histidine = ADP + protein N-phospho-L-histidine.</text>
        <dbReference type="EC" id="2.7.13.3"/>
    </reaction>
</comment>
<dbReference type="InterPro" id="IPR011006">
    <property type="entry name" value="CheY-like_superfamily"/>
</dbReference>
<dbReference type="SMART" id="SM00387">
    <property type="entry name" value="HATPase_c"/>
    <property type="match status" value="1"/>
</dbReference>
<evidence type="ECO:0000256" key="4">
    <source>
        <dbReference type="ARBA" id="ARBA00022777"/>
    </source>
</evidence>
<reference evidence="11" key="1">
    <citation type="submission" date="2015-10" db="EMBL/GenBank/DDBJ databases">
        <authorList>
            <person name="Regsiter A."/>
            <person name="william w."/>
        </authorList>
    </citation>
    <scope>NUCLEOTIDE SEQUENCE [LARGE SCALE GENOMIC DNA]</scope>
</reference>
<dbReference type="PROSITE" id="PS50109">
    <property type="entry name" value="HIS_KIN"/>
    <property type="match status" value="1"/>
</dbReference>
<evidence type="ECO:0000313" key="11">
    <source>
        <dbReference type="Proteomes" id="UP000184315"/>
    </source>
</evidence>
<sequence length="435" mass="49289">MNHTLNNQPKADILVVDDTPANLRFLSQMLVDQGYNVRKAINGQMALTAVKTIIPDLILLDINLPEMNGYQVCEQLKKDERTQNIPIIFLSALDDVLDKVKAFQVGGVDYITKPFQFEEVLIRIQNQLTIQKLQSQLKQQNSQLQLTVKELKSTQAQLIQKEKMVSLGQLVAGIAHEINNPISFISGNLVPTQQYIQDLLKLIYLYQNEYPQPSKAIQSFLQEFDLEFMINDLQNILGSMQRGTERIRRIILALRIFSRLGESDIKPVDLHQGLDSTLLLLQYRLRAEGQRAEIEIIKSYDNLPRVTCYASQINQVFLNLLTNSIDALELGIGAKTSSNLPPTIWIITESINPNEVRIRIKDNGMGISEEVKSQLFNPFFTTKPVGQGIGLGLTTCYEIIVQKHQGKLSFNSSQEEGCEFIIDLPTQMKDMEVNN</sequence>
<gene>
    <name evidence="10" type="ORF">PL921480014</name>
</gene>
<accession>A0A1J1LTH8</accession>
<evidence type="ECO:0000256" key="7">
    <source>
        <dbReference type="SAM" id="Coils"/>
    </source>
</evidence>
<dbReference type="Proteomes" id="UP000184315">
    <property type="component" value="Unassembled WGS sequence"/>
</dbReference>
<dbReference type="CDD" id="cd00082">
    <property type="entry name" value="HisKA"/>
    <property type="match status" value="1"/>
</dbReference>
<evidence type="ECO:0000256" key="5">
    <source>
        <dbReference type="ARBA" id="ARBA00023012"/>
    </source>
</evidence>
<dbReference type="AlphaFoldDB" id="A0A1J1LTH8"/>
<dbReference type="Gene3D" id="3.40.50.2300">
    <property type="match status" value="1"/>
</dbReference>